<comment type="similarity">
    <text evidence="1">Belongs to the ner transcriptional regulatory family.</text>
</comment>
<evidence type="ECO:0000259" key="5">
    <source>
        <dbReference type="Pfam" id="PF13693"/>
    </source>
</evidence>
<dbReference type="EMBL" id="VTOW01000001">
    <property type="protein sequence ID" value="NKE69921.1"/>
    <property type="molecule type" value="Genomic_DNA"/>
</dbReference>
<evidence type="ECO:0000256" key="4">
    <source>
        <dbReference type="ARBA" id="ARBA00023163"/>
    </source>
</evidence>
<dbReference type="Gene3D" id="1.10.260.40">
    <property type="entry name" value="lambda repressor-like DNA-binding domains"/>
    <property type="match status" value="1"/>
</dbReference>
<reference evidence="6 7" key="1">
    <citation type="journal article" date="2020" name="Nature">
        <title>Bacterial chemolithoautotrophy via manganese oxidation.</title>
        <authorList>
            <person name="Yu H."/>
            <person name="Leadbetter J.R."/>
        </authorList>
    </citation>
    <scope>NUCLEOTIDE SEQUENCE [LARGE SCALE GENOMIC DNA]</scope>
    <source>
        <strain evidence="6 7">Mn-1</strain>
    </source>
</reference>
<proteinExistence type="inferred from homology"/>
<dbReference type="SUPFAM" id="SSF47413">
    <property type="entry name" value="lambda repressor-like DNA-binding domains"/>
    <property type="match status" value="1"/>
</dbReference>
<dbReference type="GO" id="GO:0003677">
    <property type="term" value="F:DNA binding"/>
    <property type="evidence" value="ECO:0007669"/>
    <property type="project" value="UniProtKB-KW"/>
</dbReference>
<dbReference type="AlphaFoldDB" id="A0A7X6I9Y4"/>
<dbReference type="RefSeq" id="WP_168059198.1">
    <property type="nucleotide sequence ID" value="NZ_VTOW01000001.1"/>
</dbReference>
<dbReference type="InterPro" id="IPR010982">
    <property type="entry name" value="Lambda_DNA-bd_dom_sf"/>
</dbReference>
<evidence type="ECO:0000256" key="3">
    <source>
        <dbReference type="ARBA" id="ARBA00023125"/>
    </source>
</evidence>
<sequence>MHKSFSQKKRERGLKICFELKRRGWTQTRIARSLGVTQSAVHQIIFNRARSKRIRNFIASILQKEVTEIWRDRAKHFYH</sequence>
<organism evidence="6 7">
    <name type="scientific">Candidatus Manganitrophus noduliformans</name>
    <dbReference type="NCBI Taxonomy" id="2606439"/>
    <lineage>
        <taxon>Bacteria</taxon>
        <taxon>Pseudomonadati</taxon>
        <taxon>Nitrospirota</taxon>
        <taxon>Nitrospiria</taxon>
        <taxon>Candidatus Troglogloeales</taxon>
        <taxon>Candidatus Manganitrophaceae</taxon>
        <taxon>Candidatus Manganitrophus</taxon>
    </lineage>
</organism>
<dbReference type="InterPro" id="IPR038722">
    <property type="entry name" value="Ner_HTH_dom"/>
</dbReference>
<evidence type="ECO:0000256" key="2">
    <source>
        <dbReference type="ARBA" id="ARBA00023015"/>
    </source>
</evidence>
<keyword evidence="4" id="KW-0804">Transcription</keyword>
<keyword evidence="7" id="KW-1185">Reference proteome</keyword>
<gene>
    <name evidence="6" type="ORF">MNODULE_04075</name>
</gene>
<comment type="caution">
    <text evidence="6">The sequence shown here is derived from an EMBL/GenBank/DDBJ whole genome shotgun (WGS) entry which is preliminary data.</text>
</comment>
<evidence type="ECO:0000313" key="7">
    <source>
        <dbReference type="Proteomes" id="UP000534783"/>
    </source>
</evidence>
<accession>A0A7X6I9Y4</accession>
<evidence type="ECO:0000313" key="6">
    <source>
        <dbReference type="EMBL" id="NKE69921.1"/>
    </source>
</evidence>
<name>A0A7X6I9Y4_9BACT</name>
<keyword evidence="2" id="KW-0805">Transcription regulation</keyword>
<feature type="domain" description="Ner winged helix-turn-helix DNA-binding" evidence="5">
    <location>
        <begin position="16"/>
        <end position="73"/>
    </location>
</feature>
<keyword evidence="3" id="KW-0238">DNA-binding</keyword>
<evidence type="ECO:0000256" key="1">
    <source>
        <dbReference type="ARBA" id="ARBA00006157"/>
    </source>
</evidence>
<dbReference type="Proteomes" id="UP000534783">
    <property type="component" value="Unassembled WGS sequence"/>
</dbReference>
<dbReference type="Pfam" id="PF13693">
    <property type="entry name" value="HTH_35"/>
    <property type="match status" value="1"/>
</dbReference>
<protein>
    <recommendedName>
        <fullName evidence="5">Ner winged helix-turn-helix DNA-binding domain-containing protein</fullName>
    </recommendedName>
</protein>